<reference evidence="9 10" key="1">
    <citation type="submission" date="2019-12" db="EMBL/GenBank/DDBJ databases">
        <title>Genome sequenceing of Clostridium bovifaecis.</title>
        <authorList>
            <person name="Yao Y."/>
        </authorList>
    </citation>
    <scope>NUCLEOTIDE SEQUENCE [LARGE SCALE GENOMIC DNA]</scope>
    <source>
        <strain evidence="9 10">BXX</strain>
    </source>
</reference>
<organism evidence="9 10">
    <name type="scientific">Clostridium bovifaecis</name>
    <dbReference type="NCBI Taxonomy" id="2184719"/>
    <lineage>
        <taxon>Bacteria</taxon>
        <taxon>Bacillati</taxon>
        <taxon>Bacillota</taxon>
        <taxon>Clostridia</taxon>
        <taxon>Eubacteriales</taxon>
        <taxon>Clostridiaceae</taxon>
        <taxon>Clostridium</taxon>
    </lineage>
</organism>
<dbReference type="GO" id="GO:0006835">
    <property type="term" value="P:dicarboxylic acid transport"/>
    <property type="evidence" value="ECO:0007669"/>
    <property type="project" value="TreeGrafter"/>
</dbReference>
<evidence type="ECO:0000313" key="10">
    <source>
        <dbReference type="Proteomes" id="UP000422764"/>
    </source>
</evidence>
<feature type="transmembrane region" description="Helical" evidence="8">
    <location>
        <begin position="88"/>
        <end position="109"/>
    </location>
</feature>
<evidence type="ECO:0000313" key="9">
    <source>
        <dbReference type="EMBL" id="QGU94232.1"/>
    </source>
</evidence>
<dbReference type="InterPro" id="IPR036458">
    <property type="entry name" value="Na:dicarbo_symporter_sf"/>
</dbReference>
<evidence type="ECO:0000256" key="1">
    <source>
        <dbReference type="ARBA" id="ARBA00004651"/>
    </source>
</evidence>
<evidence type="ECO:0000256" key="7">
    <source>
        <dbReference type="ARBA" id="ARBA00023136"/>
    </source>
</evidence>
<dbReference type="PANTHER" id="PTHR42865">
    <property type="entry name" value="PROTON/GLUTAMATE-ASPARTATE SYMPORTER"/>
    <property type="match status" value="1"/>
</dbReference>
<dbReference type="GO" id="GO:0005886">
    <property type="term" value="C:plasma membrane"/>
    <property type="evidence" value="ECO:0007669"/>
    <property type="project" value="UniProtKB-SubCell"/>
</dbReference>
<evidence type="ECO:0000256" key="6">
    <source>
        <dbReference type="ARBA" id="ARBA00022989"/>
    </source>
</evidence>
<keyword evidence="3" id="KW-1003">Cell membrane</keyword>
<protein>
    <submittedName>
        <fullName evidence="9">Cation:dicarboxylase symporter family transporter</fullName>
    </submittedName>
</protein>
<dbReference type="PANTHER" id="PTHR42865:SF7">
    <property type="entry name" value="PROTON_GLUTAMATE-ASPARTATE SYMPORTER"/>
    <property type="match status" value="1"/>
</dbReference>
<dbReference type="InterPro" id="IPR001991">
    <property type="entry name" value="Na-dicarboxylate_symporter"/>
</dbReference>
<feature type="transmembrane region" description="Helical" evidence="8">
    <location>
        <begin position="227"/>
        <end position="250"/>
    </location>
</feature>
<evidence type="ECO:0000256" key="4">
    <source>
        <dbReference type="ARBA" id="ARBA00022692"/>
    </source>
</evidence>
<keyword evidence="7 8" id="KW-0472">Membrane</keyword>
<feature type="transmembrane region" description="Helical" evidence="8">
    <location>
        <begin position="336"/>
        <end position="353"/>
    </location>
</feature>
<dbReference type="InterPro" id="IPR018107">
    <property type="entry name" value="Na-dicarboxylate_symporter_CS"/>
</dbReference>
<evidence type="ECO:0000256" key="3">
    <source>
        <dbReference type="ARBA" id="ARBA00022475"/>
    </source>
</evidence>
<feature type="transmembrane region" description="Helical" evidence="8">
    <location>
        <begin position="55"/>
        <end position="76"/>
    </location>
</feature>
<proteinExistence type="predicted"/>
<feature type="transmembrane region" description="Helical" evidence="8">
    <location>
        <begin position="155"/>
        <end position="173"/>
    </location>
</feature>
<evidence type="ECO:0000256" key="5">
    <source>
        <dbReference type="ARBA" id="ARBA00022847"/>
    </source>
</evidence>
<dbReference type="Proteomes" id="UP000422764">
    <property type="component" value="Chromosome"/>
</dbReference>
<keyword evidence="5" id="KW-0769">Symport</keyword>
<feature type="transmembrane region" description="Helical" evidence="8">
    <location>
        <begin position="12"/>
        <end position="35"/>
    </location>
</feature>
<keyword evidence="4 8" id="KW-0812">Transmembrane</keyword>
<dbReference type="FunFam" id="1.10.3860.10:FF:000001">
    <property type="entry name" value="C4-dicarboxylate transport protein"/>
    <property type="match status" value="1"/>
</dbReference>
<dbReference type="GO" id="GO:0015293">
    <property type="term" value="F:symporter activity"/>
    <property type="evidence" value="ECO:0007669"/>
    <property type="project" value="UniProtKB-KW"/>
</dbReference>
<dbReference type="EMBL" id="CP046522">
    <property type="protein sequence ID" value="QGU94232.1"/>
    <property type="molecule type" value="Genomic_DNA"/>
</dbReference>
<comment type="subcellular location">
    <subcellularLocation>
        <location evidence="1">Cell membrane</location>
        <topology evidence="1">Multi-pass membrane protein</topology>
    </subcellularLocation>
</comment>
<evidence type="ECO:0000256" key="2">
    <source>
        <dbReference type="ARBA" id="ARBA00022448"/>
    </source>
</evidence>
<dbReference type="AlphaFoldDB" id="A0A6I6EKD5"/>
<feature type="transmembrane region" description="Helical" evidence="8">
    <location>
        <begin position="194"/>
        <end position="215"/>
    </location>
</feature>
<dbReference type="PRINTS" id="PR00173">
    <property type="entry name" value="EDTRNSPORT"/>
</dbReference>
<keyword evidence="6 8" id="KW-1133">Transmembrane helix</keyword>
<accession>A0A6I6EKD5</accession>
<dbReference type="Pfam" id="PF00375">
    <property type="entry name" value="SDF"/>
    <property type="match status" value="1"/>
</dbReference>
<keyword evidence="2" id="KW-0813">Transport</keyword>
<dbReference type="PROSITE" id="PS00713">
    <property type="entry name" value="NA_DICARBOXYL_SYMP_1"/>
    <property type="match status" value="1"/>
</dbReference>
<name>A0A6I6EKD5_9CLOT</name>
<dbReference type="SUPFAM" id="SSF118215">
    <property type="entry name" value="Proton glutamate symport protein"/>
    <property type="match status" value="1"/>
</dbReference>
<evidence type="ECO:0000256" key="8">
    <source>
        <dbReference type="SAM" id="Phobius"/>
    </source>
</evidence>
<dbReference type="Gene3D" id="1.10.3860.10">
    <property type="entry name" value="Sodium:dicarboxylate symporter"/>
    <property type="match status" value="1"/>
</dbReference>
<gene>
    <name evidence="9" type="ORF">GOM49_03090</name>
</gene>
<sequence length="429" mass="45503">MNKNKKMSLATKILLALAIGIAFGLIANGFFSATINEGLNKWVLSPLGDIFLRAIKMLVVPLVLCSLITGVASIGDIKKLGRVGIRTIIYYTLTTAFAITLALGVANIIKPGMGTGLTLSQAKNTVEAAKAPFIMDVFVNMVPTNPIEAMVKGDMLQIIVFALIFGICITLIGEKVKPLLDIIIQVNEVLLKMIGVIMLVAPIGVFALISKVIMLQGTAVLLPLLNYLLTVALGLVLQGVVVYGLALRFLGRLNPIKFYKKFWPVMLVAFSTSSSNATIPVNLETCEEKLGAPKSISSFTIPLGATINMDGTAVMQGVAAIFIAQLVGVDLTMNQMLMVILTATLASIGTAGVPGAGVVMLSMVLQQVGLPLEGVALVLSVDRIVDMLRTTVNITGDAVATMIMSNLEKELNLSVYNGNSKELNNEVVA</sequence>
<keyword evidence="10" id="KW-1185">Reference proteome</keyword>